<organism evidence="2">
    <name type="scientific">marine sediment metagenome</name>
    <dbReference type="NCBI Taxonomy" id="412755"/>
    <lineage>
        <taxon>unclassified sequences</taxon>
        <taxon>metagenomes</taxon>
        <taxon>ecological metagenomes</taxon>
    </lineage>
</organism>
<dbReference type="Pfam" id="PF04466">
    <property type="entry name" value="Terminase_3"/>
    <property type="match status" value="1"/>
</dbReference>
<name>X1D727_9ZZZZ</name>
<evidence type="ECO:0000259" key="1">
    <source>
        <dbReference type="Pfam" id="PF04466"/>
    </source>
</evidence>
<gene>
    <name evidence="2" type="ORF">S01H4_40554</name>
</gene>
<dbReference type="InterPro" id="IPR035412">
    <property type="entry name" value="Terminase_L_N"/>
</dbReference>
<reference evidence="2" key="1">
    <citation type="journal article" date="2014" name="Front. Microbiol.">
        <title>High frequency of phylogenetically diverse reductive dehalogenase-homologous genes in deep subseafloor sedimentary metagenomes.</title>
        <authorList>
            <person name="Kawai M."/>
            <person name="Futagami T."/>
            <person name="Toyoda A."/>
            <person name="Takaki Y."/>
            <person name="Nishi S."/>
            <person name="Hori S."/>
            <person name="Arai W."/>
            <person name="Tsubouchi T."/>
            <person name="Morono Y."/>
            <person name="Uchiyama I."/>
            <person name="Ito T."/>
            <person name="Fujiyama A."/>
            <person name="Inagaki F."/>
            <person name="Takami H."/>
        </authorList>
    </citation>
    <scope>NUCLEOTIDE SEQUENCE</scope>
    <source>
        <strain evidence="2">Expedition CK06-06</strain>
    </source>
</reference>
<dbReference type="Gene3D" id="3.40.50.300">
    <property type="entry name" value="P-loop containing nucleotide triphosphate hydrolases"/>
    <property type="match status" value="1"/>
</dbReference>
<dbReference type="PANTHER" id="PTHR39184:SF1">
    <property type="entry name" value="PBSX PHAGE TERMINASE LARGE SUBUNIT"/>
    <property type="match status" value="1"/>
</dbReference>
<dbReference type="EMBL" id="BART01022096">
    <property type="protein sequence ID" value="GAG92281.1"/>
    <property type="molecule type" value="Genomic_DNA"/>
</dbReference>
<accession>X1D727</accession>
<dbReference type="InterPro" id="IPR027417">
    <property type="entry name" value="P-loop_NTPase"/>
</dbReference>
<protein>
    <recommendedName>
        <fullName evidence="1">Phage terminase large subunit N-terminal domain-containing protein</fullName>
    </recommendedName>
</protein>
<sequence length="114" mass="12862">QEKIELENHVPHFDVGQTEIINTKSKSRILFRGIKTGAGIQTAALKSIMGLSTWVVDESEELTDETVFDKVDESVRQVGVKNRVILILNPASKEHWIYKRFFESKGVRTSSCNG</sequence>
<comment type="caution">
    <text evidence="2">The sequence shown here is derived from an EMBL/GenBank/DDBJ whole genome shotgun (WGS) entry which is preliminary data.</text>
</comment>
<evidence type="ECO:0000313" key="2">
    <source>
        <dbReference type="EMBL" id="GAG92281.1"/>
    </source>
</evidence>
<proteinExistence type="predicted"/>
<dbReference type="AlphaFoldDB" id="X1D727"/>
<dbReference type="PANTHER" id="PTHR39184">
    <property type="match status" value="1"/>
</dbReference>
<feature type="domain" description="Phage terminase large subunit N-terminal" evidence="1">
    <location>
        <begin position="13"/>
        <end position="103"/>
    </location>
</feature>
<dbReference type="InterPro" id="IPR052380">
    <property type="entry name" value="Viral_DNA_packaging_terminase"/>
</dbReference>
<feature type="non-terminal residue" evidence="2">
    <location>
        <position position="1"/>
    </location>
</feature>